<evidence type="ECO:0000256" key="2">
    <source>
        <dbReference type="ARBA" id="ARBA00011056"/>
    </source>
</evidence>
<feature type="region of interest" description="Disordered" evidence="11">
    <location>
        <begin position="184"/>
        <end position="220"/>
    </location>
</feature>
<protein>
    <recommendedName>
        <fullName evidence="9">mRNA export factor GLE1</fullName>
    </recommendedName>
    <alternativeName>
        <fullName evidence="10">Nucleoporin GLE1</fullName>
    </alternativeName>
</protein>
<keyword evidence="7" id="KW-0906">Nuclear pore complex</keyword>
<evidence type="ECO:0000256" key="11">
    <source>
        <dbReference type="SAM" id="MobiDB-lite"/>
    </source>
</evidence>
<reference evidence="13" key="2">
    <citation type="submission" date="2020-08" db="EMBL/GenBank/DDBJ databases">
        <title>Plant Genome Project.</title>
        <authorList>
            <person name="Zhang R.-G."/>
        </authorList>
    </citation>
    <scope>NUCLEOTIDE SEQUENCE</scope>
    <source>
        <strain evidence="13">Huo1</strain>
        <tissue evidence="13">Leaf</tissue>
    </source>
</reference>
<reference evidence="13" key="1">
    <citation type="submission" date="2018-01" db="EMBL/GenBank/DDBJ databases">
        <authorList>
            <person name="Mao J.F."/>
        </authorList>
    </citation>
    <scope>NUCLEOTIDE SEQUENCE</scope>
    <source>
        <strain evidence="13">Huo1</strain>
        <tissue evidence="13">Leaf</tissue>
    </source>
</reference>
<dbReference type="GO" id="GO:0016973">
    <property type="term" value="P:poly(A)+ mRNA export from nucleus"/>
    <property type="evidence" value="ECO:0007669"/>
    <property type="project" value="InterPro"/>
</dbReference>
<dbReference type="GO" id="GO:0000822">
    <property type="term" value="F:inositol hexakisphosphate binding"/>
    <property type="evidence" value="ECO:0007669"/>
    <property type="project" value="TreeGrafter"/>
</dbReference>
<evidence type="ECO:0000256" key="7">
    <source>
        <dbReference type="ARBA" id="ARBA00023132"/>
    </source>
</evidence>
<evidence type="ECO:0000313" key="13">
    <source>
        <dbReference type="EMBL" id="KAG6425444.1"/>
    </source>
</evidence>
<evidence type="ECO:0000313" key="14">
    <source>
        <dbReference type="Proteomes" id="UP000298416"/>
    </source>
</evidence>
<accession>A0A8X9A3G4</accession>
<gene>
    <name evidence="13" type="ORF">SASPL_115879</name>
</gene>
<dbReference type="PANTHER" id="PTHR12960:SF0">
    <property type="entry name" value="MRNA EXPORT FACTOR GLE1"/>
    <property type="match status" value="1"/>
</dbReference>
<feature type="compositionally biased region" description="Polar residues" evidence="11">
    <location>
        <begin position="208"/>
        <end position="220"/>
    </location>
</feature>
<keyword evidence="4" id="KW-0509">mRNA transport</keyword>
<keyword evidence="12" id="KW-1133">Transmembrane helix</keyword>
<dbReference type="GO" id="GO:0005737">
    <property type="term" value="C:cytoplasm"/>
    <property type="evidence" value="ECO:0007669"/>
    <property type="project" value="TreeGrafter"/>
</dbReference>
<dbReference type="Pfam" id="PF07817">
    <property type="entry name" value="GLE1"/>
    <property type="match status" value="2"/>
</dbReference>
<keyword evidence="6" id="KW-0811">Translocation</keyword>
<dbReference type="GO" id="GO:0015031">
    <property type="term" value="P:protein transport"/>
    <property type="evidence" value="ECO:0007669"/>
    <property type="project" value="UniProtKB-KW"/>
</dbReference>
<feature type="compositionally biased region" description="Low complexity" evidence="11">
    <location>
        <begin position="186"/>
        <end position="199"/>
    </location>
</feature>
<evidence type="ECO:0000256" key="1">
    <source>
        <dbReference type="ARBA" id="ARBA00004567"/>
    </source>
</evidence>
<dbReference type="Gene3D" id="1.25.40.510">
    <property type="entry name" value="GLE1-like"/>
    <property type="match status" value="2"/>
</dbReference>
<comment type="subcellular location">
    <subcellularLocation>
        <location evidence="1">Nucleus</location>
        <location evidence="1">Nuclear pore complex</location>
    </subcellularLocation>
</comment>
<name>A0A8X9A3G4_SALSN</name>
<dbReference type="Proteomes" id="UP000298416">
    <property type="component" value="Unassembled WGS sequence"/>
</dbReference>
<evidence type="ECO:0000256" key="12">
    <source>
        <dbReference type="SAM" id="Phobius"/>
    </source>
</evidence>
<evidence type="ECO:0000256" key="9">
    <source>
        <dbReference type="ARBA" id="ARBA00026227"/>
    </source>
</evidence>
<evidence type="ECO:0000256" key="3">
    <source>
        <dbReference type="ARBA" id="ARBA00022448"/>
    </source>
</evidence>
<dbReference type="GO" id="GO:0005543">
    <property type="term" value="F:phospholipid binding"/>
    <property type="evidence" value="ECO:0007669"/>
    <property type="project" value="TreeGrafter"/>
</dbReference>
<keyword evidence="12" id="KW-0812">Transmembrane</keyword>
<comment type="similarity">
    <text evidence="2">Belongs to the GLE1 family.</text>
</comment>
<keyword evidence="8" id="KW-0539">Nucleus</keyword>
<keyword evidence="3" id="KW-0813">Transport</keyword>
<dbReference type="InterPro" id="IPR038506">
    <property type="entry name" value="GLE1-like_sf"/>
</dbReference>
<dbReference type="PANTHER" id="PTHR12960">
    <property type="entry name" value="GLE-1-RELATED"/>
    <property type="match status" value="1"/>
</dbReference>
<evidence type="ECO:0000256" key="5">
    <source>
        <dbReference type="ARBA" id="ARBA00022927"/>
    </source>
</evidence>
<dbReference type="GO" id="GO:0031369">
    <property type="term" value="F:translation initiation factor binding"/>
    <property type="evidence" value="ECO:0007669"/>
    <property type="project" value="TreeGrafter"/>
</dbReference>
<dbReference type="GO" id="GO:0044614">
    <property type="term" value="C:nuclear pore cytoplasmic filaments"/>
    <property type="evidence" value="ECO:0007669"/>
    <property type="project" value="TreeGrafter"/>
</dbReference>
<sequence>MLLLALYTSVIHDDSEDDVSLGMQCHQLMDRAGLAEAAVYELNDEHRLNVTEAVRSKVYDLETELVKENEKFVSLTTTIHKNRELQQERVRKLDLQYQRTLAEDLDNHLTVVQRDHEHISQLEERRIRDDMARAEAKRREKAIQEEKIRQERIKAEEEARLKSEKAERDKAAALEAEIKAAEEAAAKQASASDAAPNAGKDSKEAPGPSSSTFDVKKGTQSSVKNIIRASQNALELEKRRQQIYEELSTKVNPLNQDYQSLGRTIGRLIRTISATIENIRTRAEEIMKLISSPQYPQPISIKLFAEKIVSNCTNQRSPNAIFASSRVVVLVTSKIPLAMDILVAELNRVCIYTVPKHISYSKEAFGTRDDYFKAIGYKEVDGKLEGLDEYLERLSSYMKLYGALVQTEVGGCQNLHGMKEGWSWLARFLNTIPSNLFTAIALDSFLVMAGYGMYCRYRNQFEKLLSVIGRDFVNALQEGGGESRSAKVSKVKMSLRNYIESKQYKKEPEGLQLRDRLDSNELEDDESLGMQCHQLMDRAGLAEAAVHEHRLNIVSNCTIPKASNAIFASSIVAIPLAMDVLVAELKHLHSSKAHKLFTGDFVIVLIFDANGAYILSLLIQEAFRCKDDYFKAIGYKEVDGKIESLDEYLERLSSSYMKLYGALVQTEVGGCQNLHGAKEGWAWLARFLNTTPPDLFTAIALDSFLVMAGYGMYSRYKNQFEKLLSMIGLQEGGGESRSAKMSKVKMSIQNYIESKQYKKEPEGLQLRYRLDSSGLY</sequence>
<feature type="transmembrane region" description="Helical" evidence="12">
    <location>
        <begin position="565"/>
        <end position="585"/>
    </location>
</feature>
<dbReference type="EMBL" id="PNBA02000005">
    <property type="protein sequence ID" value="KAG6425444.1"/>
    <property type="molecule type" value="Genomic_DNA"/>
</dbReference>
<keyword evidence="12" id="KW-0472">Membrane</keyword>
<evidence type="ECO:0000256" key="10">
    <source>
        <dbReference type="ARBA" id="ARBA00029983"/>
    </source>
</evidence>
<keyword evidence="14" id="KW-1185">Reference proteome</keyword>
<dbReference type="AlphaFoldDB" id="A0A8X9A3G4"/>
<comment type="caution">
    <text evidence="13">The sequence shown here is derived from an EMBL/GenBank/DDBJ whole genome shotgun (WGS) entry which is preliminary data.</text>
</comment>
<evidence type="ECO:0000256" key="4">
    <source>
        <dbReference type="ARBA" id="ARBA00022816"/>
    </source>
</evidence>
<evidence type="ECO:0000256" key="8">
    <source>
        <dbReference type="ARBA" id="ARBA00023242"/>
    </source>
</evidence>
<proteinExistence type="inferred from homology"/>
<evidence type="ECO:0000256" key="6">
    <source>
        <dbReference type="ARBA" id="ARBA00023010"/>
    </source>
</evidence>
<keyword evidence="5" id="KW-0653">Protein transport</keyword>
<organism evidence="13">
    <name type="scientific">Salvia splendens</name>
    <name type="common">Scarlet sage</name>
    <dbReference type="NCBI Taxonomy" id="180675"/>
    <lineage>
        <taxon>Eukaryota</taxon>
        <taxon>Viridiplantae</taxon>
        <taxon>Streptophyta</taxon>
        <taxon>Embryophyta</taxon>
        <taxon>Tracheophyta</taxon>
        <taxon>Spermatophyta</taxon>
        <taxon>Magnoliopsida</taxon>
        <taxon>eudicotyledons</taxon>
        <taxon>Gunneridae</taxon>
        <taxon>Pentapetalae</taxon>
        <taxon>asterids</taxon>
        <taxon>lamiids</taxon>
        <taxon>Lamiales</taxon>
        <taxon>Lamiaceae</taxon>
        <taxon>Nepetoideae</taxon>
        <taxon>Mentheae</taxon>
        <taxon>Salviinae</taxon>
        <taxon>Salvia</taxon>
        <taxon>Salvia subgen. Calosphace</taxon>
        <taxon>core Calosphace</taxon>
    </lineage>
</organism>
<feature type="transmembrane region" description="Helical" evidence="12">
    <location>
        <begin position="597"/>
        <end position="619"/>
    </location>
</feature>
<dbReference type="InterPro" id="IPR012476">
    <property type="entry name" value="GLE1"/>
</dbReference>